<reference evidence="3 4" key="1">
    <citation type="submission" date="2020-08" db="EMBL/GenBank/DDBJ databases">
        <title>Genomic Encyclopedia of Type Strains, Phase IV (KMG-IV): sequencing the most valuable type-strain genomes for metagenomic binning, comparative biology and taxonomic classification.</title>
        <authorList>
            <person name="Goeker M."/>
        </authorList>
    </citation>
    <scope>NUCLEOTIDE SEQUENCE [LARGE SCALE GENOMIC DNA]</scope>
    <source>
        <strain evidence="3 4">DSM 17455</strain>
    </source>
</reference>
<keyword evidence="4" id="KW-1185">Reference proteome</keyword>
<dbReference type="Pfam" id="PF14461">
    <property type="entry name" value="Prok-E2_B"/>
    <property type="match status" value="1"/>
</dbReference>
<name>A0ABR6C8K4_9HYPH</name>
<evidence type="ECO:0008006" key="5">
    <source>
        <dbReference type="Google" id="ProtNLM"/>
    </source>
</evidence>
<sequence>MPRDNAPTFDNLDSALVEDVENLFRAVNGDGWSRLTQDELTDYPTRQFTGGWRLSVKFSDGVVRRIDVLITPFFPIVAPRTALVDHPPKLTWPHVEDDGILCLLGNSHQIDINNAVKVVENLLARSCRLVEELLEGTIVERDFRDEFLTYWAYDLRQPERHYSLLDARGPSRPIRVWCGRSFTLLAENDEAIIKWLNNRFMSVTKPTIQAGALLWLDQAPLPSEYPHRSADLLELAKKAGASGIDVLESAFVNIPSSVTVILGAEGRDGPGLMAVTIDRPADAIRARRRVDPILKGGFRPDKMSPALLAGRYLGASEPKRSRVARADPQWIHGRARDPRTTTLRNSKAVLFGCGSLGSFVAASLVRAGVGTLNIVDFDELDWPNVGRHYLGATSVGRNKAKGLAEQLSANFPHATITGHDANAEQTIFETPIWFTQADLIVSTTGSGRADTMLNEWHRNSGRSTPIVYGWTEPYAGAGHAVAIAAEGGCLVSGVDNLGMSLFEMTEWARPATFEEPACGVHFAPYGPTELGHVNDLIAELALDCLLNRVQRSTHRIWVARREHLEEFDGKWTEAAQLLLGVDPDGGRTIGRLWPACRCCALANREEAA</sequence>
<accession>A0ABR6C8K4</accession>
<dbReference type="Gene3D" id="3.40.50.720">
    <property type="entry name" value="NAD(P)-binding Rossmann-like Domain"/>
    <property type="match status" value="1"/>
</dbReference>
<proteinExistence type="predicted"/>
<feature type="domain" description="THIF-type NAD/FAD binding fold" evidence="1">
    <location>
        <begin position="338"/>
        <end position="492"/>
    </location>
</feature>
<dbReference type="RefSeq" id="WP_182574524.1">
    <property type="nucleotide sequence ID" value="NZ_JACJHY010000015.1"/>
</dbReference>
<dbReference type="Pfam" id="PF00899">
    <property type="entry name" value="ThiF"/>
    <property type="match status" value="1"/>
</dbReference>
<evidence type="ECO:0000313" key="3">
    <source>
        <dbReference type="EMBL" id="MBA9021236.1"/>
    </source>
</evidence>
<dbReference type="Proteomes" id="UP000587524">
    <property type="component" value="Unassembled WGS sequence"/>
</dbReference>
<feature type="domain" description="Prokaryotic E2 family B" evidence="2">
    <location>
        <begin position="36"/>
        <end position="152"/>
    </location>
</feature>
<evidence type="ECO:0000259" key="2">
    <source>
        <dbReference type="Pfam" id="PF14461"/>
    </source>
</evidence>
<dbReference type="InterPro" id="IPR032701">
    <property type="entry name" value="Prok-E2_B_dom"/>
</dbReference>
<evidence type="ECO:0000313" key="4">
    <source>
        <dbReference type="Proteomes" id="UP000587524"/>
    </source>
</evidence>
<dbReference type="PANTHER" id="PTHR43267:SF1">
    <property type="entry name" value="TRNA THREONYLCARBAMOYLADENOSINE DEHYDRATASE"/>
    <property type="match status" value="1"/>
</dbReference>
<protein>
    <recommendedName>
        <fullName evidence="5">Ubiquitin-activating enzyme</fullName>
    </recommendedName>
</protein>
<comment type="caution">
    <text evidence="3">The sequence shown here is derived from an EMBL/GenBank/DDBJ whole genome shotgun (WGS) entry which is preliminary data.</text>
</comment>
<dbReference type="InterPro" id="IPR035985">
    <property type="entry name" value="Ubiquitin-activating_enz"/>
</dbReference>
<evidence type="ECO:0000259" key="1">
    <source>
        <dbReference type="Pfam" id="PF00899"/>
    </source>
</evidence>
<dbReference type="InterPro" id="IPR000594">
    <property type="entry name" value="ThiF_NAD_FAD-bd"/>
</dbReference>
<dbReference type="EMBL" id="JACJHZ010000015">
    <property type="protein sequence ID" value="MBA9021236.1"/>
    <property type="molecule type" value="Genomic_DNA"/>
</dbReference>
<organism evidence="3 4">
    <name type="scientific">Aminobacter ciceronei</name>
    <dbReference type="NCBI Taxonomy" id="150723"/>
    <lineage>
        <taxon>Bacteria</taxon>
        <taxon>Pseudomonadati</taxon>
        <taxon>Pseudomonadota</taxon>
        <taxon>Alphaproteobacteria</taxon>
        <taxon>Hyphomicrobiales</taxon>
        <taxon>Phyllobacteriaceae</taxon>
        <taxon>Aminobacter</taxon>
    </lineage>
</organism>
<dbReference type="SUPFAM" id="SSF69572">
    <property type="entry name" value="Activating enzymes of the ubiquitin-like proteins"/>
    <property type="match status" value="1"/>
</dbReference>
<gene>
    <name evidence="3" type="ORF">HNQ97_003242</name>
</gene>
<dbReference type="InterPro" id="IPR045886">
    <property type="entry name" value="ThiF/MoeB/HesA"/>
</dbReference>
<dbReference type="PANTHER" id="PTHR43267">
    <property type="entry name" value="TRNA THREONYLCARBAMOYLADENOSINE DEHYDRATASE"/>
    <property type="match status" value="1"/>
</dbReference>